<protein>
    <submittedName>
        <fullName evidence="2">Uncharacterized protein</fullName>
    </submittedName>
</protein>
<dbReference type="EMBL" id="NEDP02004117">
    <property type="protein sequence ID" value="OWF46630.1"/>
    <property type="molecule type" value="Genomic_DNA"/>
</dbReference>
<keyword evidence="1" id="KW-0732">Signal</keyword>
<dbReference type="Proteomes" id="UP000242188">
    <property type="component" value="Unassembled WGS sequence"/>
</dbReference>
<feature type="chain" id="PRO_5012577911" evidence="1">
    <location>
        <begin position="19"/>
        <end position="234"/>
    </location>
</feature>
<comment type="caution">
    <text evidence="2">The sequence shown here is derived from an EMBL/GenBank/DDBJ whole genome shotgun (WGS) entry which is preliminary data.</text>
</comment>
<feature type="signal peptide" evidence="1">
    <location>
        <begin position="1"/>
        <end position="18"/>
    </location>
</feature>
<organism evidence="2 3">
    <name type="scientific">Mizuhopecten yessoensis</name>
    <name type="common">Japanese scallop</name>
    <name type="synonym">Patinopecten yessoensis</name>
    <dbReference type="NCBI Taxonomy" id="6573"/>
    <lineage>
        <taxon>Eukaryota</taxon>
        <taxon>Metazoa</taxon>
        <taxon>Spiralia</taxon>
        <taxon>Lophotrochozoa</taxon>
        <taxon>Mollusca</taxon>
        <taxon>Bivalvia</taxon>
        <taxon>Autobranchia</taxon>
        <taxon>Pteriomorphia</taxon>
        <taxon>Pectinida</taxon>
        <taxon>Pectinoidea</taxon>
        <taxon>Pectinidae</taxon>
        <taxon>Mizuhopecten</taxon>
    </lineage>
</organism>
<evidence type="ECO:0000256" key="1">
    <source>
        <dbReference type="SAM" id="SignalP"/>
    </source>
</evidence>
<evidence type="ECO:0000313" key="2">
    <source>
        <dbReference type="EMBL" id="OWF46630.1"/>
    </source>
</evidence>
<proteinExistence type="predicted"/>
<name>A0A210QD26_MIZYE</name>
<keyword evidence="3" id="KW-1185">Reference proteome</keyword>
<dbReference type="AlphaFoldDB" id="A0A210QD26"/>
<dbReference type="OrthoDB" id="10337869at2759"/>
<sequence>MDFLPLALVVGALAFCTGEESYFSLDERDIEYGPYYGSGDGDSYPHGYVPPSTQDCEHLYIDTKPMQCSDFITSIPRSSAFLYFVHAAHYLLYTDDYYFLMWELQQIPISEEVPEPDLTSRECRTQSKRLLGYWRDYGELCWIVWAGRQNVQCANCLNDYCCREFNSTDGISLLPPTSRCRPSGHTVQKFIVFCAYLFGDPYYGYFYQHYTYLPSCCECKTDICKAKSSNHKFA</sequence>
<evidence type="ECO:0000313" key="3">
    <source>
        <dbReference type="Proteomes" id="UP000242188"/>
    </source>
</evidence>
<reference evidence="2 3" key="1">
    <citation type="journal article" date="2017" name="Nat. Ecol. Evol.">
        <title>Scallop genome provides insights into evolution of bilaterian karyotype and development.</title>
        <authorList>
            <person name="Wang S."/>
            <person name="Zhang J."/>
            <person name="Jiao W."/>
            <person name="Li J."/>
            <person name="Xun X."/>
            <person name="Sun Y."/>
            <person name="Guo X."/>
            <person name="Huan P."/>
            <person name="Dong B."/>
            <person name="Zhang L."/>
            <person name="Hu X."/>
            <person name="Sun X."/>
            <person name="Wang J."/>
            <person name="Zhao C."/>
            <person name="Wang Y."/>
            <person name="Wang D."/>
            <person name="Huang X."/>
            <person name="Wang R."/>
            <person name="Lv J."/>
            <person name="Li Y."/>
            <person name="Zhang Z."/>
            <person name="Liu B."/>
            <person name="Lu W."/>
            <person name="Hui Y."/>
            <person name="Liang J."/>
            <person name="Zhou Z."/>
            <person name="Hou R."/>
            <person name="Li X."/>
            <person name="Liu Y."/>
            <person name="Li H."/>
            <person name="Ning X."/>
            <person name="Lin Y."/>
            <person name="Zhao L."/>
            <person name="Xing Q."/>
            <person name="Dou J."/>
            <person name="Li Y."/>
            <person name="Mao J."/>
            <person name="Guo H."/>
            <person name="Dou H."/>
            <person name="Li T."/>
            <person name="Mu C."/>
            <person name="Jiang W."/>
            <person name="Fu Q."/>
            <person name="Fu X."/>
            <person name="Miao Y."/>
            <person name="Liu J."/>
            <person name="Yu Q."/>
            <person name="Li R."/>
            <person name="Liao H."/>
            <person name="Li X."/>
            <person name="Kong Y."/>
            <person name="Jiang Z."/>
            <person name="Chourrout D."/>
            <person name="Li R."/>
            <person name="Bao Z."/>
        </authorList>
    </citation>
    <scope>NUCLEOTIDE SEQUENCE [LARGE SCALE GENOMIC DNA]</scope>
    <source>
        <strain evidence="2 3">PY_sf001</strain>
    </source>
</reference>
<accession>A0A210QD26</accession>
<gene>
    <name evidence="2" type="ORF">KP79_PYT12269</name>
</gene>